<dbReference type="SUPFAM" id="SSF50129">
    <property type="entry name" value="GroES-like"/>
    <property type="match status" value="1"/>
</dbReference>
<dbReference type="PANTHER" id="PTHR43401">
    <property type="entry name" value="L-THREONINE 3-DEHYDROGENASE"/>
    <property type="match status" value="1"/>
</dbReference>
<sequence length="351" mass="36803">MNDKMTALVFEGTGEMALRDIPTPPLLEGEAIIRVDAVGICGTDLDIYHGHNAEKLMGTVLGHEFAGTVIASSNEAELARGVRVAVNPRSPCGVCEFCRQGRDNLCVDRGCVAFTRPGAFAEYVAFPLASAIPVPANLSCTHAALAEPAATVLNALTRAERILQMSLLHSDVLVIGGGAIGMLTAAYLTQRGCKSVVVAETNALRRKTIDRHIGCSVIDPRIETGVVAAFDLIVDAVGSGATRKAAVAACRSGGVIQNIGLQQNVSEIDMQRITYGEITLSGCLAYTEGDMRSAVDKIGRGMFGDLSWIETRSLVHGTDAFQELAAGIVASPKIVLLPDATKVVQAGSAIS</sequence>
<evidence type="ECO:0000313" key="6">
    <source>
        <dbReference type="Proteomes" id="UP000002051"/>
    </source>
</evidence>
<dbReference type="InterPro" id="IPR013154">
    <property type="entry name" value="ADH-like_N"/>
</dbReference>
<proteinExistence type="predicted"/>
<dbReference type="Pfam" id="PF08240">
    <property type="entry name" value="ADH_N"/>
    <property type="match status" value="1"/>
</dbReference>
<evidence type="ECO:0000259" key="3">
    <source>
        <dbReference type="Pfam" id="PF08240"/>
    </source>
</evidence>
<dbReference type="EMBL" id="KL404001">
    <property type="protein sequence ID" value="KEH15358.1"/>
    <property type="molecule type" value="Genomic_DNA"/>
</dbReference>
<reference evidence="4 6" key="1">
    <citation type="journal article" date="2011" name="Nature">
        <title>The Medicago genome provides insight into the evolution of rhizobial symbioses.</title>
        <authorList>
            <person name="Young N.D."/>
            <person name="Debelle F."/>
            <person name="Oldroyd G.E."/>
            <person name="Geurts R."/>
            <person name="Cannon S.B."/>
            <person name="Udvardi M.K."/>
            <person name="Benedito V.A."/>
            <person name="Mayer K.F."/>
            <person name="Gouzy J."/>
            <person name="Schoof H."/>
            <person name="Van de Peer Y."/>
            <person name="Proost S."/>
            <person name="Cook D.R."/>
            <person name="Meyers B.C."/>
            <person name="Spannagl M."/>
            <person name="Cheung F."/>
            <person name="De Mita S."/>
            <person name="Krishnakumar V."/>
            <person name="Gundlach H."/>
            <person name="Zhou S."/>
            <person name="Mudge J."/>
            <person name="Bharti A.K."/>
            <person name="Murray J.D."/>
            <person name="Naoumkina M.A."/>
            <person name="Rosen B."/>
            <person name="Silverstein K.A."/>
            <person name="Tang H."/>
            <person name="Rombauts S."/>
            <person name="Zhao P.X."/>
            <person name="Zhou P."/>
            <person name="Barbe V."/>
            <person name="Bardou P."/>
            <person name="Bechner M."/>
            <person name="Bellec A."/>
            <person name="Berger A."/>
            <person name="Berges H."/>
            <person name="Bidwell S."/>
            <person name="Bisseling T."/>
            <person name="Choisne N."/>
            <person name="Couloux A."/>
            <person name="Denny R."/>
            <person name="Deshpande S."/>
            <person name="Dai X."/>
            <person name="Doyle J.J."/>
            <person name="Dudez A.M."/>
            <person name="Farmer A.D."/>
            <person name="Fouteau S."/>
            <person name="Franken C."/>
            <person name="Gibelin C."/>
            <person name="Gish J."/>
            <person name="Goldstein S."/>
            <person name="Gonzalez A.J."/>
            <person name="Green P.J."/>
            <person name="Hallab A."/>
            <person name="Hartog M."/>
            <person name="Hua A."/>
            <person name="Humphray S.J."/>
            <person name="Jeong D.H."/>
            <person name="Jing Y."/>
            <person name="Jocker A."/>
            <person name="Kenton S.M."/>
            <person name="Kim D.J."/>
            <person name="Klee K."/>
            <person name="Lai H."/>
            <person name="Lang C."/>
            <person name="Lin S."/>
            <person name="Macmil S.L."/>
            <person name="Magdelenat G."/>
            <person name="Matthews L."/>
            <person name="McCorrison J."/>
            <person name="Monaghan E.L."/>
            <person name="Mun J.H."/>
            <person name="Najar F.Z."/>
            <person name="Nicholson C."/>
            <person name="Noirot C."/>
            <person name="O'Bleness M."/>
            <person name="Paule C.R."/>
            <person name="Poulain J."/>
            <person name="Prion F."/>
            <person name="Qin B."/>
            <person name="Qu C."/>
            <person name="Retzel E.F."/>
            <person name="Riddle C."/>
            <person name="Sallet E."/>
            <person name="Samain S."/>
            <person name="Samson N."/>
            <person name="Sanders I."/>
            <person name="Saurat O."/>
            <person name="Scarpelli C."/>
            <person name="Schiex T."/>
            <person name="Segurens B."/>
            <person name="Severin A.J."/>
            <person name="Sherrier D.J."/>
            <person name="Shi R."/>
            <person name="Sims S."/>
            <person name="Singer S.R."/>
            <person name="Sinharoy S."/>
            <person name="Sterck L."/>
            <person name="Viollet A."/>
            <person name="Wang B.B."/>
            <person name="Wang K."/>
            <person name="Wang M."/>
            <person name="Wang X."/>
            <person name="Warfsmann J."/>
            <person name="Weissenbach J."/>
            <person name="White D.D."/>
            <person name="White J.D."/>
            <person name="Wiley G.B."/>
            <person name="Wincker P."/>
            <person name="Xing Y."/>
            <person name="Yang L."/>
            <person name="Yao Z."/>
            <person name="Ying F."/>
            <person name="Zhai J."/>
            <person name="Zhou L."/>
            <person name="Zuber A."/>
            <person name="Denarie J."/>
            <person name="Dixon R.A."/>
            <person name="May G.D."/>
            <person name="Schwartz D.C."/>
            <person name="Rogers J."/>
            <person name="Quetier F."/>
            <person name="Town C.D."/>
            <person name="Roe B.A."/>
        </authorList>
    </citation>
    <scope>NUCLEOTIDE SEQUENCE [LARGE SCALE GENOMIC DNA]</scope>
    <source>
        <strain evidence="4">A17</strain>
        <strain evidence="5 6">cv. Jemalong A17</strain>
    </source>
</reference>
<protein>
    <submittedName>
        <fullName evidence="4">GroES-like zinc-binding alcohol dehydrogenase family protein</fullName>
    </submittedName>
</protein>
<dbReference type="SUPFAM" id="SSF51735">
    <property type="entry name" value="NAD(P)-binding Rossmann-fold domains"/>
    <property type="match status" value="1"/>
</dbReference>
<dbReference type="InterPro" id="IPR013149">
    <property type="entry name" value="ADH-like_C"/>
</dbReference>
<accession>A0A072TED1</accession>
<reference evidence="4 6" key="2">
    <citation type="journal article" date="2014" name="BMC Genomics">
        <title>An improved genome release (version Mt4.0) for the model legume Medicago truncatula.</title>
        <authorList>
            <person name="Tang H."/>
            <person name="Krishnakumar V."/>
            <person name="Bidwell S."/>
            <person name="Rosen B."/>
            <person name="Chan A."/>
            <person name="Zhou S."/>
            <person name="Gentzbittel L."/>
            <person name="Childs K.L."/>
            <person name="Yandell M."/>
            <person name="Gundlach H."/>
            <person name="Mayer K.F."/>
            <person name="Schwartz D.C."/>
            <person name="Town C.D."/>
        </authorList>
    </citation>
    <scope>GENOME REANNOTATION</scope>
    <source>
        <strain evidence="4">A17</strain>
        <strain evidence="5 6">cv. Jemalong A17</strain>
    </source>
</reference>
<feature type="domain" description="Alcohol dehydrogenase-like C-terminal" evidence="2">
    <location>
        <begin position="179"/>
        <end position="298"/>
    </location>
</feature>
<dbReference type="InterPro" id="IPR036291">
    <property type="entry name" value="NAD(P)-bd_dom_sf"/>
</dbReference>
<dbReference type="InterPro" id="IPR050129">
    <property type="entry name" value="Zn_alcohol_dh"/>
</dbReference>
<dbReference type="InterPro" id="IPR011032">
    <property type="entry name" value="GroES-like_sf"/>
</dbReference>
<dbReference type="Gene3D" id="3.90.180.10">
    <property type="entry name" value="Medium-chain alcohol dehydrogenases, catalytic domain"/>
    <property type="match status" value="1"/>
</dbReference>
<dbReference type="Gene3D" id="3.40.50.720">
    <property type="entry name" value="NAD(P)-binding Rossmann-like Domain"/>
    <property type="match status" value="1"/>
</dbReference>
<reference evidence="5" key="3">
    <citation type="submission" date="2015-06" db="UniProtKB">
        <authorList>
            <consortium name="EnsemblPlants"/>
        </authorList>
    </citation>
    <scope>IDENTIFICATION</scope>
    <source>
        <strain evidence="5">cv. Jemalong A17</strain>
    </source>
</reference>
<feature type="domain" description="Alcohol dehydrogenase-like N-terminal" evidence="3">
    <location>
        <begin position="28"/>
        <end position="135"/>
    </location>
</feature>
<dbReference type="HOGENOM" id="CLU_026673_11_0_1"/>
<gene>
    <name evidence="5" type="primary">25481637</name>
    <name evidence="4" type="ORF">MTR_1277s0010</name>
</gene>
<keyword evidence="6" id="KW-1185">Reference proteome</keyword>
<evidence type="ECO:0000256" key="1">
    <source>
        <dbReference type="ARBA" id="ARBA00023002"/>
    </source>
</evidence>
<name>A0A072TED1_MEDTR</name>
<dbReference type="AlphaFoldDB" id="A0A072TED1"/>
<dbReference type="PANTHER" id="PTHR43401:SF2">
    <property type="entry name" value="L-THREONINE 3-DEHYDROGENASE"/>
    <property type="match status" value="1"/>
</dbReference>
<dbReference type="EnsemblPlants" id="KEH15358">
    <property type="protein sequence ID" value="KEH15358"/>
    <property type="gene ID" value="MTR_1277s0010"/>
</dbReference>
<evidence type="ECO:0000313" key="4">
    <source>
        <dbReference type="EMBL" id="KEH15358.1"/>
    </source>
</evidence>
<evidence type="ECO:0000313" key="5">
    <source>
        <dbReference type="EnsemblPlants" id="KEH15358"/>
    </source>
</evidence>
<dbReference type="STRING" id="3880.A0A072TED1"/>
<keyword evidence="1" id="KW-0560">Oxidoreductase</keyword>
<dbReference type="Proteomes" id="UP000002051">
    <property type="component" value="Unassembled WGS sequence"/>
</dbReference>
<organism evidence="4 6">
    <name type="scientific">Medicago truncatula</name>
    <name type="common">Barrel medic</name>
    <name type="synonym">Medicago tribuloides</name>
    <dbReference type="NCBI Taxonomy" id="3880"/>
    <lineage>
        <taxon>Eukaryota</taxon>
        <taxon>Viridiplantae</taxon>
        <taxon>Streptophyta</taxon>
        <taxon>Embryophyta</taxon>
        <taxon>Tracheophyta</taxon>
        <taxon>Spermatophyta</taxon>
        <taxon>Magnoliopsida</taxon>
        <taxon>eudicotyledons</taxon>
        <taxon>Gunneridae</taxon>
        <taxon>Pentapetalae</taxon>
        <taxon>rosids</taxon>
        <taxon>fabids</taxon>
        <taxon>Fabales</taxon>
        <taxon>Fabaceae</taxon>
        <taxon>Papilionoideae</taxon>
        <taxon>50 kb inversion clade</taxon>
        <taxon>NPAAA clade</taxon>
        <taxon>Hologalegina</taxon>
        <taxon>IRL clade</taxon>
        <taxon>Trifolieae</taxon>
        <taxon>Medicago</taxon>
    </lineage>
</organism>
<evidence type="ECO:0000259" key="2">
    <source>
        <dbReference type="Pfam" id="PF00107"/>
    </source>
</evidence>
<dbReference type="GO" id="GO:0000721">
    <property type="term" value="F:(R,R)-butanediol dehydrogenase activity"/>
    <property type="evidence" value="ECO:0000318"/>
    <property type="project" value="GO_Central"/>
</dbReference>
<dbReference type="Pfam" id="PF00107">
    <property type="entry name" value="ADH_zinc_N"/>
    <property type="match status" value="1"/>
</dbReference>
<dbReference type="GO" id="GO:0034079">
    <property type="term" value="P:butanediol biosynthetic process"/>
    <property type="evidence" value="ECO:0000318"/>
    <property type="project" value="GO_Central"/>
</dbReference>